<keyword evidence="3" id="KW-1185">Reference proteome</keyword>
<feature type="compositionally biased region" description="Polar residues" evidence="1">
    <location>
        <begin position="327"/>
        <end position="342"/>
    </location>
</feature>
<organism evidence="2 3">
    <name type="scientific">Streptomyces ureilyticus</name>
    <dbReference type="NCBI Taxonomy" id="1775131"/>
    <lineage>
        <taxon>Bacteria</taxon>
        <taxon>Bacillati</taxon>
        <taxon>Actinomycetota</taxon>
        <taxon>Actinomycetes</taxon>
        <taxon>Kitasatosporales</taxon>
        <taxon>Streptomycetaceae</taxon>
        <taxon>Streptomyces</taxon>
    </lineage>
</organism>
<feature type="region of interest" description="Disordered" evidence="1">
    <location>
        <begin position="1"/>
        <end position="417"/>
    </location>
</feature>
<feature type="compositionally biased region" description="Basic and acidic residues" evidence="1">
    <location>
        <begin position="362"/>
        <end position="376"/>
    </location>
</feature>
<comment type="caution">
    <text evidence="2">The sequence shown here is derived from an EMBL/GenBank/DDBJ whole genome shotgun (WGS) entry which is preliminary data.</text>
</comment>
<feature type="compositionally biased region" description="Low complexity" evidence="1">
    <location>
        <begin position="287"/>
        <end position="298"/>
    </location>
</feature>
<feature type="compositionally biased region" description="Acidic residues" evidence="1">
    <location>
        <begin position="202"/>
        <end position="213"/>
    </location>
</feature>
<feature type="compositionally biased region" description="Pro residues" evidence="1">
    <location>
        <begin position="307"/>
        <end position="320"/>
    </location>
</feature>
<dbReference type="Proteomes" id="UP001518140">
    <property type="component" value="Unassembled WGS sequence"/>
</dbReference>
<feature type="compositionally biased region" description="Pro residues" evidence="1">
    <location>
        <begin position="1"/>
        <end position="14"/>
    </location>
</feature>
<proteinExistence type="predicted"/>
<dbReference type="EMBL" id="JAAKZX010000172">
    <property type="protein sequence ID" value="NGO47289.1"/>
    <property type="molecule type" value="Genomic_DNA"/>
</dbReference>
<protein>
    <submittedName>
        <fullName evidence="2">Uncharacterized protein</fullName>
    </submittedName>
</protein>
<name>A0ABX0E380_9ACTN</name>
<feature type="compositionally biased region" description="Low complexity" evidence="1">
    <location>
        <begin position="232"/>
        <end position="243"/>
    </location>
</feature>
<feature type="compositionally biased region" description="Acidic residues" evidence="1">
    <location>
        <begin position="167"/>
        <end position="190"/>
    </location>
</feature>
<feature type="compositionally biased region" description="Basic and acidic residues" evidence="1">
    <location>
        <begin position="384"/>
        <end position="417"/>
    </location>
</feature>
<feature type="compositionally biased region" description="Basic and acidic residues" evidence="1">
    <location>
        <begin position="255"/>
        <end position="282"/>
    </location>
</feature>
<reference evidence="2 3" key="1">
    <citation type="submission" date="2020-02" db="EMBL/GenBank/DDBJ databases">
        <title>Whole-genome analyses of novel actinobacteria.</title>
        <authorList>
            <person name="Sahin N."/>
            <person name="Tokatli A."/>
        </authorList>
    </citation>
    <scope>NUCLEOTIDE SEQUENCE [LARGE SCALE GENOMIC DNA]</scope>
    <source>
        <strain evidence="2 3">YC419</strain>
    </source>
</reference>
<sequence length="543" mass="56243">MSADAPEPPPPPEIPDNASSQGDDEPGHATLEDIVDADSAGGEGPEDLGEPADSGSLPEIPDNASFQGDDEPGHATLEDIVDADSAGGEGPEDLGEPADSGSLPEIPDNASSQGDDEPGHTTMEDIDAADSSSGDPEGDVANNDASDGPQEPVNDDGETANPGADADASDGPEDPDTTDGADSGPEDDDAGSAHDARVGGEPPEDLDETDEPAATEPSLDRDGPPGEPPSDPSETGNGVVDGADGPDDVQASADVSDHPEPAKPMADHGSRERTQEQPKPDDSAEQGAGDASGTSDAAAAERREQPSPEPPPDPGSPARPPVGEWPTTENPSAAGDQPQTSADAPFGSRADSESAGQTDSESTARDETDGVDRDPGLGEAGFDPGKHRGALETEFRPGVEDPRGLFDGEDRDDGERKMADRLASEGWHIAPREADHTYYKLKNPDAMVRRDSADEGTVTDFKCLRRNSPNAVKRNVIEGGEQVDYYGGGDVVIDGRDVGLDAATARRGYVKAVGQARQHGQSMPDNSYFILGDNTMLKIEYER</sequence>
<dbReference type="RefSeq" id="WP_165343812.1">
    <property type="nucleotide sequence ID" value="NZ_JAAKZX010000172.1"/>
</dbReference>
<evidence type="ECO:0000313" key="2">
    <source>
        <dbReference type="EMBL" id="NGO47289.1"/>
    </source>
</evidence>
<evidence type="ECO:0000256" key="1">
    <source>
        <dbReference type="SAM" id="MobiDB-lite"/>
    </source>
</evidence>
<accession>A0ABX0E380</accession>
<evidence type="ECO:0000313" key="3">
    <source>
        <dbReference type="Proteomes" id="UP001518140"/>
    </source>
</evidence>
<gene>
    <name evidence="2" type="ORF">G6048_36065</name>
</gene>